<evidence type="ECO:0000313" key="1">
    <source>
        <dbReference type="EMBL" id="KAJ9560899.1"/>
    </source>
</evidence>
<keyword evidence="2" id="KW-1185">Reference proteome</keyword>
<comment type="caution">
    <text evidence="1">The sequence shown here is derived from an EMBL/GenBank/DDBJ whole genome shotgun (WGS) entry which is preliminary data.</text>
</comment>
<organism evidence="1 2">
    <name type="scientific">Centaurea solstitialis</name>
    <name type="common">yellow star-thistle</name>
    <dbReference type="NCBI Taxonomy" id="347529"/>
    <lineage>
        <taxon>Eukaryota</taxon>
        <taxon>Viridiplantae</taxon>
        <taxon>Streptophyta</taxon>
        <taxon>Embryophyta</taxon>
        <taxon>Tracheophyta</taxon>
        <taxon>Spermatophyta</taxon>
        <taxon>Magnoliopsida</taxon>
        <taxon>eudicotyledons</taxon>
        <taxon>Gunneridae</taxon>
        <taxon>Pentapetalae</taxon>
        <taxon>asterids</taxon>
        <taxon>campanulids</taxon>
        <taxon>Asterales</taxon>
        <taxon>Asteraceae</taxon>
        <taxon>Carduoideae</taxon>
        <taxon>Cardueae</taxon>
        <taxon>Centaureinae</taxon>
        <taxon>Centaurea</taxon>
    </lineage>
</organism>
<dbReference type="AlphaFoldDB" id="A0AA38WRT3"/>
<dbReference type="PANTHER" id="PTHR31354">
    <property type="entry name" value="OS01G0793500 PROTEIN"/>
    <property type="match status" value="1"/>
</dbReference>
<sequence>MLVNYSICISSEEAIKEPLHPQQILPLLPDQVSLPIPRPSSFRGILDFHVIYVASAKIADDSKLPWKGSCFNENTAWLELHNKSGTQFGGGTVYIKAVFSLKQDPFQGNLESSAILADATYIT</sequence>
<dbReference type="PANTHER" id="PTHR31354:SF2">
    <property type="entry name" value="OS01G0793500 PROTEIN"/>
    <property type="match status" value="1"/>
</dbReference>
<dbReference type="EMBL" id="JARYMX010000002">
    <property type="protein sequence ID" value="KAJ9560899.1"/>
    <property type="molecule type" value="Genomic_DNA"/>
</dbReference>
<reference evidence="1" key="1">
    <citation type="submission" date="2023-03" db="EMBL/GenBank/DDBJ databases">
        <title>Chromosome-scale reference genome and RAD-based genetic map of yellow starthistle (Centaurea solstitialis) reveal putative structural variation and QTLs associated with invader traits.</title>
        <authorList>
            <person name="Reatini B."/>
            <person name="Cang F.A."/>
            <person name="Jiang Q."/>
            <person name="Mckibben M.T.W."/>
            <person name="Barker M.S."/>
            <person name="Rieseberg L.H."/>
            <person name="Dlugosch K.M."/>
        </authorList>
    </citation>
    <scope>NUCLEOTIDE SEQUENCE</scope>
    <source>
        <strain evidence="1">CAN-66</strain>
        <tissue evidence="1">Leaf</tissue>
    </source>
</reference>
<name>A0AA38WRT3_9ASTR</name>
<proteinExistence type="predicted"/>
<evidence type="ECO:0000313" key="2">
    <source>
        <dbReference type="Proteomes" id="UP001172457"/>
    </source>
</evidence>
<gene>
    <name evidence="1" type="ORF">OSB04_006059</name>
</gene>
<dbReference type="Proteomes" id="UP001172457">
    <property type="component" value="Chromosome 2"/>
</dbReference>
<protein>
    <submittedName>
        <fullName evidence="1">Uncharacterized protein</fullName>
    </submittedName>
</protein>
<accession>A0AA38WRT3</accession>